<dbReference type="AlphaFoldDB" id="A0ABD0JJF2"/>
<evidence type="ECO:0000256" key="1">
    <source>
        <dbReference type="ARBA" id="ARBA00022801"/>
    </source>
</evidence>
<name>A0ABD0JJF2_9CAEN</name>
<evidence type="ECO:0000313" key="5">
    <source>
        <dbReference type="Proteomes" id="UP001519460"/>
    </source>
</evidence>
<evidence type="ECO:0000259" key="3">
    <source>
        <dbReference type="PROSITE" id="PS50175"/>
    </source>
</evidence>
<protein>
    <recommendedName>
        <fullName evidence="3">Peptidase A2 domain-containing protein</fullName>
    </recommendedName>
</protein>
<feature type="compositionally biased region" description="Acidic residues" evidence="2">
    <location>
        <begin position="57"/>
        <end position="67"/>
    </location>
</feature>
<feature type="region of interest" description="Disordered" evidence="2">
    <location>
        <begin position="57"/>
        <end position="78"/>
    </location>
</feature>
<evidence type="ECO:0000256" key="2">
    <source>
        <dbReference type="SAM" id="MobiDB-lite"/>
    </source>
</evidence>
<sequence length="214" mass="23253">VLCQSTQSVDSVDTVVVVTREALMATPEVVPVTLTTHTTHTKANIVVTMVTLLRVEEEEEQGDATDAEETHTEKRQTVQQKGKLDAILTETDAVESTYTDVEQHTYFLGAVDDNVGHVPAWYAEIDICGENCRFKIDTGADISIMSHSQYDKLHLAPPLTPTKAVLKSPGGVLKTAGQFTAQAKLHGTDDSMSLQVVVVDGDMDNLLSRSASRQ</sequence>
<dbReference type="PROSITE" id="PS50175">
    <property type="entry name" value="ASP_PROT_RETROV"/>
    <property type="match status" value="1"/>
</dbReference>
<gene>
    <name evidence="4" type="ORF">BaRGS_00033682</name>
</gene>
<keyword evidence="5" id="KW-1185">Reference proteome</keyword>
<dbReference type="Proteomes" id="UP001519460">
    <property type="component" value="Unassembled WGS sequence"/>
</dbReference>
<dbReference type="Gene3D" id="2.40.70.10">
    <property type="entry name" value="Acid Proteases"/>
    <property type="match status" value="1"/>
</dbReference>
<evidence type="ECO:0000313" key="4">
    <source>
        <dbReference type="EMBL" id="KAK7475069.1"/>
    </source>
</evidence>
<comment type="caution">
    <text evidence="4">The sequence shown here is derived from an EMBL/GenBank/DDBJ whole genome shotgun (WGS) entry which is preliminary data.</text>
</comment>
<feature type="non-terminal residue" evidence="4">
    <location>
        <position position="214"/>
    </location>
</feature>
<proteinExistence type="predicted"/>
<dbReference type="GO" id="GO:0016787">
    <property type="term" value="F:hydrolase activity"/>
    <property type="evidence" value="ECO:0007669"/>
    <property type="project" value="UniProtKB-KW"/>
</dbReference>
<reference evidence="4 5" key="1">
    <citation type="journal article" date="2023" name="Sci. Data">
        <title>Genome assembly of the Korean intertidal mud-creeper Batillaria attramentaria.</title>
        <authorList>
            <person name="Patra A.K."/>
            <person name="Ho P.T."/>
            <person name="Jun S."/>
            <person name="Lee S.J."/>
            <person name="Kim Y."/>
            <person name="Won Y.J."/>
        </authorList>
    </citation>
    <scope>NUCLEOTIDE SEQUENCE [LARGE SCALE GENOMIC DNA]</scope>
    <source>
        <strain evidence="4">Wonlab-2016</strain>
    </source>
</reference>
<dbReference type="InterPro" id="IPR001995">
    <property type="entry name" value="Peptidase_A2_cat"/>
</dbReference>
<keyword evidence="1" id="KW-0378">Hydrolase</keyword>
<organism evidence="4 5">
    <name type="scientific">Batillaria attramentaria</name>
    <dbReference type="NCBI Taxonomy" id="370345"/>
    <lineage>
        <taxon>Eukaryota</taxon>
        <taxon>Metazoa</taxon>
        <taxon>Spiralia</taxon>
        <taxon>Lophotrochozoa</taxon>
        <taxon>Mollusca</taxon>
        <taxon>Gastropoda</taxon>
        <taxon>Caenogastropoda</taxon>
        <taxon>Sorbeoconcha</taxon>
        <taxon>Cerithioidea</taxon>
        <taxon>Batillariidae</taxon>
        <taxon>Batillaria</taxon>
    </lineage>
</organism>
<dbReference type="InterPro" id="IPR021109">
    <property type="entry name" value="Peptidase_aspartic_dom_sf"/>
</dbReference>
<dbReference type="EMBL" id="JACVVK020000416">
    <property type="protein sequence ID" value="KAK7475069.1"/>
    <property type="molecule type" value="Genomic_DNA"/>
</dbReference>
<feature type="domain" description="Peptidase A2" evidence="3">
    <location>
        <begin position="132"/>
        <end position="211"/>
    </location>
</feature>
<feature type="non-terminal residue" evidence="4">
    <location>
        <position position="1"/>
    </location>
</feature>
<accession>A0ABD0JJF2</accession>
<dbReference type="SUPFAM" id="SSF50630">
    <property type="entry name" value="Acid proteases"/>
    <property type="match status" value="1"/>
</dbReference>